<proteinExistence type="predicted"/>
<evidence type="ECO:0000313" key="3">
    <source>
        <dbReference type="EMBL" id="GMG55975.1"/>
    </source>
</evidence>
<evidence type="ECO:0000259" key="2">
    <source>
        <dbReference type="PROSITE" id="PS51299"/>
    </source>
</evidence>
<organism evidence="3 4">
    <name type="scientific">Ambrosiozyma monospora</name>
    <name type="common">Yeast</name>
    <name type="synonym">Endomycopsis monosporus</name>
    <dbReference type="NCBI Taxonomy" id="43982"/>
    <lineage>
        <taxon>Eukaryota</taxon>
        <taxon>Fungi</taxon>
        <taxon>Dikarya</taxon>
        <taxon>Ascomycota</taxon>
        <taxon>Saccharomycotina</taxon>
        <taxon>Pichiomycetes</taxon>
        <taxon>Pichiales</taxon>
        <taxon>Pichiaceae</taxon>
        <taxon>Ambrosiozyma</taxon>
    </lineage>
</organism>
<feature type="compositionally biased region" description="Low complexity" evidence="1">
    <location>
        <begin position="509"/>
        <end position="524"/>
    </location>
</feature>
<keyword evidence="4" id="KW-1185">Reference proteome</keyword>
<feature type="domain" description="HTH APSES-type" evidence="2">
    <location>
        <begin position="1"/>
        <end position="66"/>
    </location>
</feature>
<dbReference type="PROSITE" id="PS51299">
    <property type="entry name" value="HTH_APSES"/>
    <property type="match status" value="1"/>
</dbReference>
<comment type="caution">
    <text evidence="3">The sequence shown here is derived from an EMBL/GenBank/DDBJ whole genome shotgun (WGS) entry which is preliminary data.</text>
</comment>
<feature type="compositionally biased region" description="Low complexity" evidence="1">
    <location>
        <begin position="386"/>
        <end position="405"/>
    </location>
</feature>
<dbReference type="InterPro" id="IPR003163">
    <property type="entry name" value="Tscrpt_reg_HTH_APSES-type"/>
</dbReference>
<sequence length="545" mass="59631">MIIGSSGITILLEFEVRRVRGGFLKIQGTWIPYAIAKQLASKFCYKIRYALIPLFGEDFVHLCLKPYEKGFGLLRLKVNDEDLKKKRTRRRRTIQKSKRESYDFVDRELEFQRKLLPFPSNNNNNTTNNNNICPNPLLNYAPPQYINPLYYQQPPMPQQHQPVPYPLPTQQPVTTTSYPYHDPRSMQPQVQVQPQVQPHPQNIMQAQAQQVPIPAQAPPTSFSLTNFTPPPSASSTFPSVALSPKTDRLISVLKAAENIEQKPGVVASPSCYLQPNQQQQQQQQHQQPATPPLSPQSAQRLSCKLPSITTMSHQDMEKSMLNDSKTTSSHTASTASVTSLPSLRGYNMGSMPDYNTNSNYSYSSYGYQTNNSSNHNAQSLHTTHRSVSSSSSSSSSSGSSSGSVSSVHSFSPTGLHFGTSTSPSSIASTATTTTTTTAGGLLSFTSKSTLPSYSYISNSLYNLRSSSPRDAGINNNNNSNNTSSYLPSLTTGGPVNIGLGLTINPPTSRPGSIPSSVCSSRPSSAGARCENNAIIRHKMSIKELV</sequence>
<feature type="region of interest" description="Disordered" evidence="1">
    <location>
        <begin position="318"/>
        <end position="345"/>
    </location>
</feature>
<name>A0A9W7DNZ0_AMBMO</name>
<dbReference type="AlphaFoldDB" id="A0A9W7DNZ0"/>
<feature type="region of interest" description="Disordered" evidence="1">
    <location>
        <begin position="214"/>
        <end position="241"/>
    </location>
</feature>
<feature type="region of interest" description="Disordered" evidence="1">
    <location>
        <begin position="367"/>
        <end position="405"/>
    </location>
</feature>
<dbReference type="SUPFAM" id="SSF54616">
    <property type="entry name" value="DNA-binding domain of Mlu1-box binding protein MBP1"/>
    <property type="match status" value="1"/>
</dbReference>
<dbReference type="GO" id="GO:0003677">
    <property type="term" value="F:DNA binding"/>
    <property type="evidence" value="ECO:0007669"/>
    <property type="project" value="InterPro"/>
</dbReference>
<feature type="region of interest" description="Disordered" evidence="1">
    <location>
        <begin position="267"/>
        <end position="300"/>
    </location>
</feature>
<dbReference type="Proteomes" id="UP001165063">
    <property type="component" value="Unassembled WGS sequence"/>
</dbReference>
<feature type="region of interest" description="Disordered" evidence="1">
    <location>
        <begin position="503"/>
        <end position="526"/>
    </location>
</feature>
<feature type="compositionally biased region" description="Low complexity" evidence="1">
    <location>
        <begin position="277"/>
        <end position="287"/>
    </location>
</feature>
<dbReference type="EMBL" id="BSXU01006570">
    <property type="protein sequence ID" value="GMG55975.1"/>
    <property type="molecule type" value="Genomic_DNA"/>
</dbReference>
<evidence type="ECO:0000313" key="4">
    <source>
        <dbReference type="Proteomes" id="UP001165063"/>
    </source>
</evidence>
<evidence type="ECO:0000256" key="1">
    <source>
        <dbReference type="SAM" id="MobiDB-lite"/>
    </source>
</evidence>
<protein>
    <submittedName>
        <fullName evidence="3">Unnamed protein product</fullName>
    </submittedName>
</protein>
<gene>
    <name evidence="3" type="ORF">Amon01_000804400</name>
</gene>
<dbReference type="OrthoDB" id="5562739at2759"/>
<accession>A0A9W7DNZ0</accession>
<feature type="compositionally biased region" description="Low complexity" evidence="1">
    <location>
        <begin position="326"/>
        <end position="339"/>
    </location>
</feature>
<reference evidence="3" key="1">
    <citation type="submission" date="2023-04" db="EMBL/GenBank/DDBJ databases">
        <title>Ambrosiozyma monospora NBRC 1965.</title>
        <authorList>
            <person name="Ichikawa N."/>
            <person name="Sato H."/>
            <person name="Tonouchi N."/>
        </authorList>
    </citation>
    <scope>NUCLEOTIDE SEQUENCE</scope>
    <source>
        <strain evidence="3">NBRC 1965</strain>
    </source>
</reference>
<dbReference type="Gene3D" id="3.10.260.10">
    <property type="entry name" value="Transcription regulator HTH, APSES-type DNA-binding domain"/>
    <property type="match status" value="1"/>
</dbReference>
<dbReference type="InterPro" id="IPR036887">
    <property type="entry name" value="HTH_APSES_sf"/>
</dbReference>